<evidence type="ECO:0000313" key="4">
    <source>
        <dbReference type="EMBL" id="MEN2988984.1"/>
    </source>
</evidence>
<feature type="transmembrane region" description="Helical" evidence="1">
    <location>
        <begin position="133"/>
        <end position="153"/>
    </location>
</feature>
<dbReference type="InterPro" id="IPR003314">
    <property type="entry name" value="Mu-type_HTH"/>
</dbReference>
<keyword evidence="5" id="KW-1185">Reference proteome</keyword>
<dbReference type="Pfam" id="PF00211">
    <property type="entry name" value="Guanylate_cyc"/>
    <property type="match status" value="1"/>
</dbReference>
<dbReference type="InterPro" id="IPR001054">
    <property type="entry name" value="A/G_cyclase"/>
</dbReference>
<keyword evidence="1" id="KW-1133">Transmembrane helix</keyword>
<dbReference type="PROSITE" id="PS51702">
    <property type="entry name" value="HTH_MU"/>
    <property type="match status" value="1"/>
</dbReference>
<dbReference type="Proteomes" id="UP001413721">
    <property type="component" value="Unassembled WGS sequence"/>
</dbReference>
<keyword evidence="1" id="KW-0812">Transmembrane</keyword>
<keyword evidence="4" id="KW-0456">Lyase</keyword>
<feature type="transmembrane region" description="Helical" evidence="1">
    <location>
        <begin position="105"/>
        <end position="126"/>
    </location>
</feature>
<dbReference type="GO" id="GO:0016829">
    <property type="term" value="F:lyase activity"/>
    <property type="evidence" value="ECO:0007669"/>
    <property type="project" value="UniProtKB-KW"/>
</dbReference>
<dbReference type="Gene3D" id="3.30.70.1230">
    <property type="entry name" value="Nucleotide cyclase"/>
    <property type="match status" value="1"/>
</dbReference>
<feature type="domain" description="Guanylate cyclase" evidence="2">
    <location>
        <begin position="247"/>
        <end position="379"/>
    </location>
</feature>
<organism evidence="4 5">
    <name type="scientific">Tistrella arctica</name>
    <dbReference type="NCBI Taxonomy" id="3133430"/>
    <lineage>
        <taxon>Bacteria</taxon>
        <taxon>Pseudomonadati</taxon>
        <taxon>Pseudomonadota</taxon>
        <taxon>Alphaproteobacteria</taxon>
        <taxon>Geminicoccales</taxon>
        <taxon>Geminicoccaceae</taxon>
        <taxon>Tistrella</taxon>
    </lineage>
</organism>
<dbReference type="PANTHER" id="PTHR43081">
    <property type="entry name" value="ADENYLATE CYCLASE, TERMINAL-DIFFERENTIATION SPECIFIC-RELATED"/>
    <property type="match status" value="1"/>
</dbReference>
<evidence type="ECO:0000259" key="2">
    <source>
        <dbReference type="PROSITE" id="PS50125"/>
    </source>
</evidence>
<dbReference type="EC" id="4.6.1.-" evidence="4"/>
<comment type="caution">
    <text evidence="4">The sequence shown here is derived from an EMBL/GenBank/DDBJ whole genome shotgun (WGS) entry which is preliminary data.</text>
</comment>
<dbReference type="RefSeq" id="WP_345937382.1">
    <property type="nucleotide sequence ID" value="NZ_JBBKTW010000004.1"/>
</dbReference>
<feature type="transmembrane region" description="Helical" evidence="1">
    <location>
        <begin position="78"/>
        <end position="99"/>
    </location>
</feature>
<proteinExistence type="predicted"/>
<dbReference type="InterPro" id="IPR029787">
    <property type="entry name" value="Nucleotide_cyclase"/>
</dbReference>
<sequence>MPARLQAAIADSQAAAERVVGWAQLGVIALFASLYAFSPRAGGSDVMFQPVPWALAIYTVFTVIRMRIARHRPLPGWFLALSVVMDMALLIGLIWSFHIQYGQPAAFYLKAPTLMYVFIFIALRCLRFEPGYVLLAGGAAAAGWLALLFYALWDGGGMSVITRDYVAYMSGPRVLIGAEVDKIVVILVVTAVLAAGLARARDMLVRAEEEGAARASLARFFAPDIARRIAETGLAIQPGSGLERVAAIMMIDIRGFSRMSERMAPDALMSLLADYQSRLVPVIQAEGGAIDKFLGDGIMATFGAVTPEAGHCAQAMAAAEAVLETVDTWNDARRQAGQEPVAIGIGIAGGRVVFGAVGDASRLELTVIGAPVNLAAKIEKHNRVAGTVALAEAGVVDAAEATGWRPRRSRLQRLVAAPVDGLDARLDLVAISALPADQAVSRAVGQTGG</sequence>
<evidence type="ECO:0000259" key="3">
    <source>
        <dbReference type="PROSITE" id="PS51702"/>
    </source>
</evidence>
<protein>
    <submittedName>
        <fullName evidence="4">Adenylate/guanylate cyclase domain-containing protein</fullName>
        <ecNumber evidence="4">4.6.1.-</ecNumber>
    </submittedName>
</protein>
<dbReference type="EMBL" id="JBBKTW010000004">
    <property type="protein sequence ID" value="MEN2988984.1"/>
    <property type="molecule type" value="Genomic_DNA"/>
</dbReference>
<dbReference type="CDD" id="cd07302">
    <property type="entry name" value="CHD"/>
    <property type="match status" value="1"/>
</dbReference>
<name>A0ABU9YJL2_9PROT</name>
<dbReference type="InterPro" id="IPR050697">
    <property type="entry name" value="Adenylyl/Guanylyl_Cyclase_3/4"/>
</dbReference>
<dbReference type="PROSITE" id="PS50125">
    <property type="entry name" value="GUANYLATE_CYCLASE_2"/>
    <property type="match status" value="1"/>
</dbReference>
<dbReference type="SMART" id="SM00044">
    <property type="entry name" value="CYCc"/>
    <property type="match status" value="1"/>
</dbReference>
<evidence type="ECO:0000313" key="5">
    <source>
        <dbReference type="Proteomes" id="UP001413721"/>
    </source>
</evidence>
<feature type="transmembrane region" description="Helical" evidence="1">
    <location>
        <begin position="20"/>
        <end position="38"/>
    </location>
</feature>
<reference evidence="4 5" key="1">
    <citation type="submission" date="2024-03" db="EMBL/GenBank/DDBJ databases">
        <title>High-quality draft genome sequencing of Tistrella sp. BH-R2-4.</title>
        <authorList>
            <person name="Dong C."/>
        </authorList>
    </citation>
    <scope>NUCLEOTIDE SEQUENCE [LARGE SCALE GENOMIC DNA]</scope>
    <source>
        <strain evidence="4 5">BH-R2-4</strain>
    </source>
</reference>
<feature type="transmembrane region" description="Helical" evidence="1">
    <location>
        <begin position="173"/>
        <end position="198"/>
    </location>
</feature>
<feature type="domain" description="HTH Mu-type" evidence="3">
    <location>
        <begin position="1"/>
        <end position="17"/>
    </location>
</feature>
<feature type="transmembrane region" description="Helical" evidence="1">
    <location>
        <begin position="50"/>
        <end position="66"/>
    </location>
</feature>
<dbReference type="PANTHER" id="PTHR43081:SF1">
    <property type="entry name" value="ADENYLATE CYCLASE, TERMINAL-DIFFERENTIATION SPECIFIC"/>
    <property type="match status" value="1"/>
</dbReference>
<gene>
    <name evidence="4" type="ORF">WG926_11775</name>
</gene>
<keyword evidence="1" id="KW-0472">Membrane</keyword>
<evidence type="ECO:0000256" key="1">
    <source>
        <dbReference type="SAM" id="Phobius"/>
    </source>
</evidence>
<accession>A0ABU9YJL2</accession>
<dbReference type="SUPFAM" id="SSF55073">
    <property type="entry name" value="Nucleotide cyclase"/>
    <property type="match status" value="1"/>
</dbReference>